<sequence length="159" mass="17337">MKSIEWSPSTGDDKGKRFIITRMSAFTGDRWGRNVVRSLARSGSRTPREALEVGIAGLAGQSMAVFGNMTNEECDYAFQGLQDCVTIDRDPSNDGVKPAPLTEMDITDPQTLPDLRTEAFKLNVGFLKAATSQIYPFVAALREKLTPNEPPAASTSPRP</sequence>
<keyword evidence="2" id="KW-1185">Reference proteome</keyword>
<proteinExistence type="predicted"/>
<evidence type="ECO:0000313" key="1">
    <source>
        <dbReference type="EMBL" id="GBQ07279.1"/>
    </source>
</evidence>
<dbReference type="EMBL" id="BAQD01000022">
    <property type="protein sequence ID" value="GBQ07279.1"/>
    <property type="molecule type" value="Genomic_DNA"/>
</dbReference>
<gene>
    <name evidence="1" type="ORF">AA15669_1312</name>
</gene>
<dbReference type="RefSeq" id="WP_018979428.1">
    <property type="nucleotide sequence ID" value="NZ_BAQD01000022.1"/>
</dbReference>
<evidence type="ECO:0000313" key="2">
    <source>
        <dbReference type="Proteomes" id="UP001062901"/>
    </source>
</evidence>
<comment type="caution">
    <text evidence="1">The sequence shown here is derived from an EMBL/GenBank/DDBJ whole genome shotgun (WGS) entry which is preliminary data.</text>
</comment>
<accession>A0ABQ0NZJ7</accession>
<organism evidence="1 2">
    <name type="scientific">Saccharibacter floricola DSM 15669</name>
    <dbReference type="NCBI Taxonomy" id="1123227"/>
    <lineage>
        <taxon>Bacteria</taxon>
        <taxon>Pseudomonadati</taxon>
        <taxon>Pseudomonadota</taxon>
        <taxon>Alphaproteobacteria</taxon>
        <taxon>Acetobacterales</taxon>
        <taxon>Acetobacteraceae</taxon>
        <taxon>Saccharibacter</taxon>
    </lineage>
</organism>
<protein>
    <submittedName>
        <fullName evidence="1">Uncharacterized protein</fullName>
    </submittedName>
</protein>
<name>A0ABQ0NZJ7_9PROT</name>
<reference evidence="1" key="1">
    <citation type="submission" date="2013-04" db="EMBL/GenBank/DDBJ databases">
        <title>The genome sequencing project of 58 acetic acid bacteria.</title>
        <authorList>
            <person name="Okamoto-Kainuma A."/>
            <person name="Ishikawa M."/>
            <person name="Umino S."/>
            <person name="Koizumi Y."/>
            <person name="Shiwa Y."/>
            <person name="Yoshikawa H."/>
            <person name="Matsutani M."/>
            <person name="Matsushita K."/>
        </authorList>
    </citation>
    <scope>NUCLEOTIDE SEQUENCE</scope>
    <source>
        <strain evidence="1">DSM 15669</strain>
    </source>
</reference>
<dbReference type="Proteomes" id="UP001062901">
    <property type="component" value="Unassembled WGS sequence"/>
</dbReference>